<accession>A0A3N1NXM3</accession>
<evidence type="ECO:0000256" key="5">
    <source>
        <dbReference type="ARBA" id="ARBA00023034"/>
    </source>
</evidence>
<proteinExistence type="predicted"/>
<evidence type="ECO:0000256" key="2">
    <source>
        <dbReference type="ARBA" id="ARBA00022679"/>
    </source>
</evidence>
<comment type="subcellular location">
    <subcellularLocation>
        <location evidence="1">Golgi apparatus membrane</location>
        <topology evidence="1">Single-pass type II membrane protein</topology>
    </subcellularLocation>
</comment>
<keyword evidence="5" id="KW-0333">Golgi apparatus</keyword>
<name>A0A3N1NXM3_9GAMM</name>
<keyword evidence="2 8" id="KW-0808">Transferase</keyword>
<protein>
    <submittedName>
        <fullName evidence="8">Sulfotransferase family protein</fullName>
    </submittedName>
</protein>
<dbReference type="InterPro" id="IPR018011">
    <property type="entry name" value="Carb_sulfotrans_8-10"/>
</dbReference>
<dbReference type="EMBL" id="RJUK01000001">
    <property type="protein sequence ID" value="ROQ20048.1"/>
    <property type="molecule type" value="Genomic_DNA"/>
</dbReference>
<dbReference type="AlphaFoldDB" id="A0A3N1NXM3"/>
<dbReference type="PANTHER" id="PTHR12137:SF54">
    <property type="entry name" value="CARBOHYDRATE SULFOTRANSFERASE"/>
    <property type="match status" value="1"/>
</dbReference>
<evidence type="ECO:0000313" key="9">
    <source>
        <dbReference type="Proteomes" id="UP000273643"/>
    </source>
</evidence>
<dbReference type="RefSeq" id="WP_123637296.1">
    <property type="nucleotide sequence ID" value="NZ_RJUK01000001.1"/>
</dbReference>
<evidence type="ECO:0000256" key="4">
    <source>
        <dbReference type="ARBA" id="ARBA00022989"/>
    </source>
</evidence>
<evidence type="ECO:0000256" key="7">
    <source>
        <dbReference type="ARBA" id="ARBA00023180"/>
    </source>
</evidence>
<dbReference type="GO" id="GO:0016020">
    <property type="term" value="C:membrane"/>
    <property type="evidence" value="ECO:0007669"/>
    <property type="project" value="InterPro"/>
</dbReference>
<evidence type="ECO:0000313" key="8">
    <source>
        <dbReference type="EMBL" id="ROQ20048.1"/>
    </source>
</evidence>
<keyword evidence="4" id="KW-1133">Transmembrane helix</keyword>
<keyword evidence="3" id="KW-0812">Transmembrane</keyword>
<evidence type="ECO:0000256" key="1">
    <source>
        <dbReference type="ARBA" id="ARBA00004323"/>
    </source>
</evidence>
<keyword evidence="6" id="KW-0472">Membrane</keyword>
<dbReference type="InterPro" id="IPR005331">
    <property type="entry name" value="Sulfotransferase"/>
</dbReference>
<dbReference type="Proteomes" id="UP000273643">
    <property type="component" value="Unassembled WGS sequence"/>
</dbReference>
<dbReference type="OrthoDB" id="288532at2"/>
<dbReference type="PANTHER" id="PTHR12137">
    <property type="entry name" value="CARBOHYDRATE SULFOTRANSFERASE"/>
    <property type="match status" value="1"/>
</dbReference>
<keyword evidence="9" id="KW-1185">Reference proteome</keyword>
<sequence>MALFKYASNSNQELSKNRAHQFAQNHALMVYGANAVYSFIPKNACSTLRYSLAIHNGCIDAGDDVNWIHSNNTTFQATLREAVQANYRFVVLRCPFKRVASVFLDKFVSKDRPSWAYHTLMGRDVSLDELTFQDFISTLHNPKILSGDVHWTPQVNFLLYCEYSDVFSVERFPEAESVLSEKLNFSLYDARSLTKHGLDQVSVVDEGMWHGVPVKELYAMKQSGMLPSYRALYSNQLFREVKAIYSRDVDLYASWCNSKDLLTL</sequence>
<evidence type="ECO:0000256" key="3">
    <source>
        <dbReference type="ARBA" id="ARBA00022692"/>
    </source>
</evidence>
<dbReference type="GO" id="GO:0008146">
    <property type="term" value="F:sulfotransferase activity"/>
    <property type="evidence" value="ECO:0007669"/>
    <property type="project" value="InterPro"/>
</dbReference>
<dbReference type="Pfam" id="PF03567">
    <property type="entry name" value="Sulfotransfer_2"/>
    <property type="match status" value="1"/>
</dbReference>
<comment type="caution">
    <text evidence="8">The sequence shown here is derived from an EMBL/GenBank/DDBJ whole genome shotgun (WGS) entry which is preliminary data.</text>
</comment>
<keyword evidence="7" id="KW-0325">Glycoprotein</keyword>
<evidence type="ECO:0000256" key="6">
    <source>
        <dbReference type="ARBA" id="ARBA00023136"/>
    </source>
</evidence>
<reference evidence="8 9" key="1">
    <citation type="submission" date="2018-11" db="EMBL/GenBank/DDBJ databases">
        <title>Genomic Encyclopedia of Type Strains, Phase IV (KMG-IV): sequencing the most valuable type-strain genomes for metagenomic binning, comparative biology and taxonomic classification.</title>
        <authorList>
            <person name="Goeker M."/>
        </authorList>
    </citation>
    <scope>NUCLEOTIDE SEQUENCE [LARGE SCALE GENOMIC DNA]</scope>
    <source>
        <strain evidence="8 9">DSM 16974</strain>
    </source>
</reference>
<gene>
    <name evidence="8" type="ORF">EDC38_0641</name>
</gene>
<organism evidence="8 9">
    <name type="scientific">Marinimicrobium koreense</name>
    <dbReference type="NCBI Taxonomy" id="306545"/>
    <lineage>
        <taxon>Bacteria</taxon>
        <taxon>Pseudomonadati</taxon>
        <taxon>Pseudomonadota</taxon>
        <taxon>Gammaproteobacteria</taxon>
        <taxon>Cellvibrionales</taxon>
        <taxon>Cellvibrionaceae</taxon>
        <taxon>Marinimicrobium</taxon>
    </lineage>
</organism>
<dbReference type="GO" id="GO:0016051">
    <property type="term" value="P:carbohydrate biosynthetic process"/>
    <property type="evidence" value="ECO:0007669"/>
    <property type="project" value="InterPro"/>
</dbReference>